<sequence length="339" mass="36331">MRCFGWSVVVCGLLCLSTPLAAQCPGDGEVEYVCGPVSPEDLYAIPDSPWVIVSSMIDGGNLYLTDTRDHSSSILFPSPTSSRRSTIDIYRDCPGPVSREFRPHGINLREDSNGIHTLYVVGHGARESVEVFEVDTRGERPMASWVGCVVAPAGVGLNSVAALPGNGFVATNFQRPEGELWEWQPGEGWDRVPGSITNGPNGVEASSDGAWLYIGGWGTQSLIRISRGLSPVEVESADVGFHIDNVRFAPDGSVLAAGHVGPTADAIFRCLRQGECDGLQSRVARVDPESLVVDQLVGYPSTETFILGTVALEVDDELWIGGIGGSDRILRFQTSSLPR</sequence>
<dbReference type="Gene3D" id="2.120.10.30">
    <property type="entry name" value="TolB, C-terminal domain"/>
    <property type="match status" value="1"/>
</dbReference>
<dbReference type="InterPro" id="IPR051288">
    <property type="entry name" value="Serum_paraoxonase/arylesterase"/>
</dbReference>
<proteinExistence type="predicted"/>
<organism evidence="1">
    <name type="scientific">marine metagenome</name>
    <dbReference type="NCBI Taxonomy" id="408172"/>
    <lineage>
        <taxon>unclassified sequences</taxon>
        <taxon>metagenomes</taxon>
        <taxon>ecological metagenomes</taxon>
    </lineage>
</organism>
<evidence type="ECO:0000313" key="1">
    <source>
        <dbReference type="EMBL" id="SVB22809.1"/>
    </source>
</evidence>
<reference evidence="1" key="1">
    <citation type="submission" date="2018-05" db="EMBL/GenBank/DDBJ databases">
        <authorList>
            <person name="Lanie J.A."/>
            <person name="Ng W.-L."/>
            <person name="Kazmierczak K.M."/>
            <person name="Andrzejewski T.M."/>
            <person name="Davidsen T.M."/>
            <person name="Wayne K.J."/>
            <person name="Tettelin H."/>
            <person name="Glass J.I."/>
            <person name="Rusch D."/>
            <person name="Podicherti R."/>
            <person name="Tsui H.-C.T."/>
            <person name="Winkler M.E."/>
        </authorList>
    </citation>
    <scope>NUCLEOTIDE SEQUENCE</scope>
</reference>
<dbReference type="SUPFAM" id="SSF63829">
    <property type="entry name" value="Calcium-dependent phosphotriesterase"/>
    <property type="match status" value="1"/>
</dbReference>
<evidence type="ECO:0008006" key="2">
    <source>
        <dbReference type="Google" id="ProtNLM"/>
    </source>
</evidence>
<protein>
    <recommendedName>
        <fullName evidence="2">SMP-30/Gluconolactonase/LRE-like region domain-containing protein</fullName>
    </recommendedName>
</protein>
<dbReference type="InterPro" id="IPR011042">
    <property type="entry name" value="6-blade_b-propeller_TolB-like"/>
</dbReference>
<gene>
    <name evidence="1" type="ORF">METZ01_LOCUS175663</name>
</gene>
<accession>A0A382CAE5</accession>
<dbReference type="EMBL" id="UINC01033470">
    <property type="protein sequence ID" value="SVB22809.1"/>
    <property type="molecule type" value="Genomic_DNA"/>
</dbReference>
<dbReference type="PANTHER" id="PTHR11799:SF12">
    <property type="entry name" value="PARAOXONASE-RELATED"/>
    <property type="match status" value="1"/>
</dbReference>
<dbReference type="PANTHER" id="PTHR11799">
    <property type="entry name" value="PARAOXONASE"/>
    <property type="match status" value="1"/>
</dbReference>
<name>A0A382CAE5_9ZZZZ</name>
<dbReference type="AlphaFoldDB" id="A0A382CAE5"/>